<name>E9CZ26_COCPS</name>
<protein>
    <submittedName>
        <fullName evidence="2">Predicted protein</fullName>
    </submittedName>
</protein>
<keyword evidence="3" id="KW-1185">Reference proteome</keyword>
<accession>E9CZ26</accession>
<evidence type="ECO:0000256" key="1">
    <source>
        <dbReference type="SAM" id="MobiDB-lite"/>
    </source>
</evidence>
<evidence type="ECO:0000313" key="2">
    <source>
        <dbReference type="EMBL" id="EFW20470.1"/>
    </source>
</evidence>
<sequence>MKAPVSIRRPKSHEIIERLEASGIRSGDDETCFENARSTRSQSSGMEPTTSPPDDTQRRGVAGRVRLSVSGVGAG</sequence>
<reference evidence="3" key="1">
    <citation type="journal article" date="2010" name="Genome Res.">
        <title>Population genomic sequencing of Coccidioides fungi reveals recent hybridization and transposon control.</title>
        <authorList>
            <person name="Neafsey D.E."/>
            <person name="Barker B.M."/>
            <person name="Sharpton T.J."/>
            <person name="Stajich J.E."/>
            <person name="Park D.J."/>
            <person name="Whiston E."/>
            <person name="Hung C.-Y."/>
            <person name="McMahan C."/>
            <person name="White J."/>
            <person name="Sykes S."/>
            <person name="Heiman D."/>
            <person name="Young S."/>
            <person name="Zeng Q."/>
            <person name="Abouelleil A."/>
            <person name="Aftuck L."/>
            <person name="Bessette D."/>
            <person name="Brown A."/>
            <person name="FitzGerald M."/>
            <person name="Lui A."/>
            <person name="Macdonald J.P."/>
            <person name="Priest M."/>
            <person name="Orbach M.J."/>
            <person name="Galgiani J.N."/>
            <person name="Kirkland T.N."/>
            <person name="Cole G.T."/>
            <person name="Birren B.W."/>
            <person name="Henn M.R."/>
            <person name="Taylor J.W."/>
            <person name="Rounsley S.D."/>
        </authorList>
    </citation>
    <scope>NUCLEOTIDE SEQUENCE [LARGE SCALE GENOMIC DNA]</scope>
    <source>
        <strain evidence="3">RMSCC 757 / Silveira</strain>
    </source>
</reference>
<dbReference type="AlphaFoldDB" id="E9CZ26"/>
<gene>
    <name evidence="2" type="ORF">CPSG_02313</name>
</gene>
<evidence type="ECO:0000313" key="3">
    <source>
        <dbReference type="Proteomes" id="UP000002497"/>
    </source>
</evidence>
<organism evidence="3">
    <name type="scientific">Coccidioides posadasii (strain RMSCC 757 / Silveira)</name>
    <name type="common">Valley fever fungus</name>
    <dbReference type="NCBI Taxonomy" id="443226"/>
    <lineage>
        <taxon>Eukaryota</taxon>
        <taxon>Fungi</taxon>
        <taxon>Dikarya</taxon>
        <taxon>Ascomycota</taxon>
        <taxon>Pezizomycotina</taxon>
        <taxon>Eurotiomycetes</taxon>
        <taxon>Eurotiomycetidae</taxon>
        <taxon>Onygenales</taxon>
        <taxon>Onygenaceae</taxon>
        <taxon>Coccidioides</taxon>
    </lineage>
</organism>
<dbReference type="Proteomes" id="UP000002497">
    <property type="component" value="Unassembled WGS sequence"/>
</dbReference>
<dbReference type="VEuPathDB" id="FungiDB:CPSG_02313"/>
<feature type="region of interest" description="Disordered" evidence="1">
    <location>
        <begin position="1"/>
        <end position="75"/>
    </location>
</feature>
<reference evidence="3" key="2">
    <citation type="submission" date="2010-03" db="EMBL/GenBank/DDBJ databases">
        <title>The genome sequence of Coccidioides posadasii strain Silveira.</title>
        <authorList>
            <consortium name="The Broad Institute Genome Sequencing Center for Infectious Disease"/>
            <person name="Neafsey D."/>
            <person name="Orbach M."/>
            <person name="Henn M.R."/>
            <person name="Cole G.T."/>
            <person name="Galgiani J."/>
            <person name="Gardner M.J."/>
            <person name="Kirkland T.N."/>
            <person name="Taylor J.W."/>
            <person name="Young S.K."/>
            <person name="Zeng Q."/>
            <person name="Koehrsen M."/>
            <person name="Alvarado L."/>
            <person name="Berlin A."/>
            <person name="Borenstein D."/>
            <person name="Chapman S.B."/>
            <person name="Chen Z."/>
            <person name="Engels R."/>
            <person name="Freedman E."/>
            <person name="Gellesch M."/>
            <person name="Goldberg J."/>
            <person name="Griggs A."/>
            <person name="Gujja S."/>
            <person name="Heilman E."/>
            <person name="Heiman D."/>
            <person name="Howarth C."/>
            <person name="Jen D."/>
            <person name="Larson L."/>
            <person name="Mehta T."/>
            <person name="Neiman D."/>
            <person name="Park D."/>
            <person name="Pearson M."/>
            <person name="Richards J."/>
            <person name="Roberts A."/>
            <person name="Saif S."/>
            <person name="Shea T."/>
            <person name="Shenoy N."/>
            <person name="Sisk P."/>
            <person name="Stolte C."/>
            <person name="Sykes S."/>
            <person name="Walk T."/>
            <person name="White J."/>
            <person name="Yandava C."/>
            <person name="Haas B."/>
            <person name="Nusbaum C."/>
            <person name="Birren B."/>
        </authorList>
    </citation>
    <scope>NUCLEOTIDE SEQUENCE [LARGE SCALE GENOMIC DNA]</scope>
    <source>
        <strain evidence="3">RMSCC 757 / Silveira</strain>
    </source>
</reference>
<dbReference type="HOGENOM" id="CLU_2670893_0_0_1"/>
<proteinExistence type="predicted"/>
<feature type="compositionally biased region" description="Polar residues" evidence="1">
    <location>
        <begin position="36"/>
        <end position="54"/>
    </location>
</feature>
<dbReference type="EMBL" id="GL636488">
    <property type="protein sequence ID" value="EFW20470.1"/>
    <property type="molecule type" value="Genomic_DNA"/>
</dbReference>